<evidence type="ECO:0000256" key="1">
    <source>
        <dbReference type="ARBA" id="ARBA00007921"/>
    </source>
</evidence>
<keyword evidence="9" id="KW-1185">Reference proteome</keyword>
<evidence type="ECO:0000256" key="5">
    <source>
        <dbReference type="PROSITE-ProRule" id="PRU01050"/>
    </source>
</evidence>
<dbReference type="InterPro" id="IPR005225">
    <property type="entry name" value="Small_GTP-bd"/>
</dbReference>
<dbReference type="CDD" id="cd22534">
    <property type="entry name" value="KH-II_Era"/>
    <property type="match status" value="1"/>
</dbReference>
<dbReference type="GO" id="GO:0019843">
    <property type="term" value="F:rRNA binding"/>
    <property type="evidence" value="ECO:0007669"/>
    <property type="project" value="TreeGrafter"/>
</dbReference>
<dbReference type="Gene3D" id="3.30.300.20">
    <property type="match status" value="1"/>
</dbReference>
<gene>
    <name evidence="8" type="ORF">WJX84_000695</name>
</gene>
<protein>
    <recommendedName>
        <fullName evidence="7">Era-type G domain-containing protein</fullName>
    </recommendedName>
</protein>
<comment type="caution">
    <text evidence="8">The sequence shown here is derived from an EMBL/GenBank/DDBJ whole genome shotgun (WGS) entry which is preliminary data.</text>
</comment>
<evidence type="ECO:0000256" key="3">
    <source>
        <dbReference type="ARBA" id="ARBA00022884"/>
    </source>
</evidence>
<feature type="region of interest" description="Disordered" evidence="6">
    <location>
        <begin position="34"/>
        <end position="97"/>
    </location>
</feature>
<dbReference type="InterPro" id="IPR005662">
    <property type="entry name" value="GTPase_Era-like"/>
</dbReference>
<dbReference type="GO" id="GO:0043024">
    <property type="term" value="F:ribosomal small subunit binding"/>
    <property type="evidence" value="ECO:0007669"/>
    <property type="project" value="TreeGrafter"/>
</dbReference>
<feature type="region of interest" description="G3" evidence="5">
    <location>
        <begin position="153"/>
        <end position="156"/>
    </location>
</feature>
<proteinExistence type="inferred from homology"/>
<feature type="compositionally biased region" description="Acidic residues" evidence="6">
    <location>
        <begin position="83"/>
        <end position="93"/>
    </location>
</feature>
<comment type="similarity">
    <text evidence="1 5">Belongs to the TRAFAC class TrmE-Era-EngA-EngB-Septin-like GTPase superfamily. Era GTPase family.</text>
</comment>
<dbReference type="InterPro" id="IPR009019">
    <property type="entry name" value="KH_sf_prok-type"/>
</dbReference>
<feature type="domain" description="Era-type G" evidence="7">
    <location>
        <begin position="98"/>
        <end position="266"/>
    </location>
</feature>
<dbReference type="AlphaFoldDB" id="A0AAW1T6E1"/>
<dbReference type="GO" id="GO:0000028">
    <property type="term" value="P:ribosomal small subunit assembly"/>
    <property type="evidence" value="ECO:0007669"/>
    <property type="project" value="TreeGrafter"/>
</dbReference>
<dbReference type="InterPro" id="IPR004044">
    <property type="entry name" value="KH_dom_type_2"/>
</dbReference>
<sequence length="389" mass="43199">MSATANPPLGPAAYHHIDCKVSAPWTVHRLHKPLLRPPIPQTPNSGPQATSRNVKRHARAKRPLGKSAEPAIQLEDGERLPEDLDAPDFTEEDPPGHRTGYVALIGWPNAGKSTLLNAMLGQKLSIVTRKAQTTRHKLLGILSEPDYQMILFDTPGIIQHQKNELDKRMMSNVQQAMKDSEAMLAVIDAAHKPLQDLAGLQPGPDWSGPPLAMVLNKVDLLTTQQQADLKQHFLENSQVEEVFLASAASGGGVAAVREWAASKLPEGPSLYSKEVVSERPERFFLAEILREKVFEQYRQEIPYCSTVQVYNYIDREGKGKDLVEANIVVEREAHRPIILGRNGSALKALSTAARISMEHFLGKEVYLDLSVKVQDKWRDSLQSVQQLGY</sequence>
<dbReference type="CDD" id="cd04163">
    <property type="entry name" value="Era"/>
    <property type="match status" value="1"/>
</dbReference>
<dbReference type="InterPro" id="IPR030388">
    <property type="entry name" value="G_ERA_dom"/>
</dbReference>
<dbReference type="SUPFAM" id="SSF52540">
    <property type="entry name" value="P-loop containing nucleoside triphosphate hydrolases"/>
    <property type="match status" value="1"/>
</dbReference>
<evidence type="ECO:0000256" key="4">
    <source>
        <dbReference type="ARBA" id="ARBA00023134"/>
    </source>
</evidence>
<evidence type="ECO:0000259" key="7">
    <source>
        <dbReference type="PROSITE" id="PS51713"/>
    </source>
</evidence>
<dbReference type="PRINTS" id="PR00326">
    <property type="entry name" value="GTP1OBG"/>
</dbReference>
<organism evidence="8 9">
    <name type="scientific">Apatococcus fuscideae</name>
    <dbReference type="NCBI Taxonomy" id="2026836"/>
    <lineage>
        <taxon>Eukaryota</taxon>
        <taxon>Viridiplantae</taxon>
        <taxon>Chlorophyta</taxon>
        <taxon>core chlorophytes</taxon>
        <taxon>Trebouxiophyceae</taxon>
        <taxon>Chlorellales</taxon>
        <taxon>Chlorellaceae</taxon>
        <taxon>Apatococcus</taxon>
    </lineage>
</organism>
<feature type="region of interest" description="G2" evidence="5">
    <location>
        <begin position="132"/>
        <end position="136"/>
    </location>
</feature>
<evidence type="ECO:0000313" key="9">
    <source>
        <dbReference type="Proteomes" id="UP001485043"/>
    </source>
</evidence>
<dbReference type="SUPFAM" id="SSF54814">
    <property type="entry name" value="Prokaryotic type KH domain (KH-domain type II)"/>
    <property type="match status" value="1"/>
</dbReference>
<evidence type="ECO:0000313" key="8">
    <source>
        <dbReference type="EMBL" id="KAK9864384.1"/>
    </source>
</evidence>
<dbReference type="NCBIfam" id="TIGR00231">
    <property type="entry name" value="small_GTP"/>
    <property type="match status" value="1"/>
</dbReference>
<keyword evidence="2 5" id="KW-0547">Nucleotide-binding</keyword>
<reference evidence="8 9" key="1">
    <citation type="journal article" date="2024" name="Nat. Commun.">
        <title>Phylogenomics reveals the evolutionary origins of lichenization in chlorophyte algae.</title>
        <authorList>
            <person name="Puginier C."/>
            <person name="Libourel C."/>
            <person name="Otte J."/>
            <person name="Skaloud P."/>
            <person name="Haon M."/>
            <person name="Grisel S."/>
            <person name="Petersen M."/>
            <person name="Berrin J.G."/>
            <person name="Delaux P.M."/>
            <person name="Dal Grande F."/>
            <person name="Keller J."/>
        </authorList>
    </citation>
    <scope>NUCLEOTIDE SEQUENCE [LARGE SCALE GENOMIC DNA]</scope>
    <source>
        <strain evidence="8 9">SAG 2523</strain>
    </source>
</reference>
<dbReference type="Gene3D" id="3.40.50.300">
    <property type="entry name" value="P-loop containing nucleotide triphosphate hydrolases"/>
    <property type="match status" value="1"/>
</dbReference>
<keyword evidence="3" id="KW-0694">RNA-binding</keyword>
<feature type="region of interest" description="G5" evidence="5">
    <location>
        <begin position="245"/>
        <end position="247"/>
    </location>
</feature>
<feature type="region of interest" description="G1" evidence="5">
    <location>
        <begin position="106"/>
        <end position="113"/>
    </location>
</feature>
<feature type="compositionally biased region" description="Polar residues" evidence="6">
    <location>
        <begin position="42"/>
        <end position="52"/>
    </location>
</feature>
<name>A0AAW1T6E1_9CHLO</name>
<dbReference type="Pfam" id="PF07650">
    <property type="entry name" value="KH_2"/>
    <property type="match status" value="1"/>
</dbReference>
<dbReference type="InterPro" id="IPR027417">
    <property type="entry name" value="P-loop_NTPase"/>
</dbReference>
<dbReference type="EMBL" id="JALJOV010000360">
    <property type="protein sequence ID" value="KAK9864384.1"/>
    <property type="molecule type" value="Genomic_DNA"/>
</dbReference>
<accession>A0AAW1T6E1</accession>
<keyword evidence="4 5" id="KW-0342">GTP-binding</keyword>
<feature type="region of interest" description="G4" evidence="5">
    <location>
        <begin position="216"/>
        <end position="219"/>
    </location>
</feature>
<dbReference type="NCBIfam" id="NF000908">
    <property type="entry name" value="PRK00089.1"/>
    <property type="match status" value="1"/>
</dbReference>
<dbReference type="InterPro" id="IPR015946">
    <property type="entry name" value="KH_dom-like_a/b"/>
</dbReference>
<dbReference type="NCBIfam" id="TIGR00436">
    <property type="entry name" value="era"/>
    <property type="match status" value="1"/>
</dbReference>
<feature type="compositionally biased region" description="Basic residues" evidence="6">
    <location>
        <begin position="53"/>
        <end position="64"/>
    </location>
</feature>
<dbReference type="PANTHER" id="PTHR42698:SF2">
    <property type="entry name" value="GTPASE ERA-LIKE, CHLOROPLASTIC"/>
    <property type="match status" value="1"/>
</dbReference>
<dbReference type="PROSITE" id="PS51713">
    <property type="entry name" value="G_ERA"/>
    <property type="match status" value="1"/>
</dbReference>
<dbReference type="Pfam" id="PF01926">
    <property type="entry name" value="MMR_HSR1"/>
    <property type="match status" value="1"/>
</dbReference>
<dbReference type="GO" id="GO:0005525">
    <property type="term" value="F:GTP binding"/>
    <property type="evidence" value="ECO:0007669"/>
    <property type="project" value="UniProtKB-UniRule"/>
</dbReference>
<dbReference type="PANTHER" id="PTHR42698">
    <property type="entry name" value="GTPASE ERA"/>
    <property type="match status" value="1"/>
</dbReference>
<dbReference type="Proteomes" id="UP001485043">
    <property type="component" value="Unassembled WGS sequence"/>
</dbReference>
<evidence type="ECO:0000256" key="2">
    <source>
        <dbReference type="ARBA" id="ARBA00022741"/>
    </source>
</evidence>
<dbReference type="HAMAP" id="MF_00367">
    <property type="entry name" value="GTPase_Era"/>
    <property type="match status" value="1"/>
</dbReference>
<dbReference type="InterPro" id="IPR006073">
    <property type="entry name" value="GTP-bd"/>
</dbReference>
<evidence type="ECO:0000256" key="6">
    <source>
        <dbReference type="SAM" id="MobiDB-lite"/>
    </source>
</evidence>